<organism evidence="1 2">
    <name type="scientific">Yoonia rhodophyticola</name>
    <dbReference type="NCBI Taxonomy" id="3137370"/>
    <lineage>
        <taxon>Bacteria</taxon>
        <taxon>Pseudomonadati</taxon>
        <taxon>Pseudomonadota</taxon>
        <taxon>Alphaproteobacteria</taxon>
        <taxon>Rhodobacterales</taxon>
        <taxon>Paracoccaceae</taxon>
        <taxon>Yoonia</taxon>
    </lineage>
</organism>
<dbReference type="Proteomes" id="UP001470809">
    <property type="component" value="Chromosome"/>
</dbReference>
<dbReference type="EMBL" id="CP151767">
    <property type="protein sequence ID" value="WZU68980.1"/>
    <property type="molecule type" value="Genomic_DNA"/>
</dbReference>
<evidence type="ECO:0000313" key="2">
    <source>
        <dbReference type="Proteomes" id="UP001470809"/>
    </source>
</evidence>
<gene>
    <name evidence="1" type="ORF">AABB31_09005</name>
</gene>
<keyword evidence="2" id="KW-1185">Reference proteome</keyword>
<dbReference type="AlphaFoldDB" id="A0AAN0MD34"/>
<name>A0AAN0MD34_9RHOB</name>
<accession>A0AAN0MD34</accession>
<protein>
    <submittedName>
        <fullName evidence="1">Uncharacterized protein</fullName>
    </submittedName>
</protein>
<evidence type="ECO:0000313" key="1">
    <source>
        <dbReference type="EMBL" id="WZU68980.1"/>
    </source>
</evidence>
<sequence length="46" mass="5321">MNFTPAERVEVPATYIWPMVEGFGNLVRVRRRQDIGVAEIAQKYPD</sequence>
<proteinExistence type="predicted"/>
<reference evidence="1" key="1">
    <citation type="submission" date="2024-04" db="EMBL/GenBank/DDBJ databases">
        <title>Phylogenomic analyses of a clade within the roseobacter group suggest taxonomic reassignments of species of the genera Aestuariivita, Citreicella, Loktanella, Nautella, Pelagibaca, Ruegeria, Thalassobius, Thiobacimonas and Tropicibacter, and the proposal o.</title>
        <authorList>
            <person name="Jeon C.O."/>
        </authorList>
    </citation>
    <scope>NUCLEOTIDE SEQUENCE</scope>
    <source>
        <strain evidence="1">SS1-5</strain>
    </source>
</reference>